<keyword evidence="14" id="KW-0573">Peptidoglycan synthesis</keyword>
<dbReference type="GO" id="GO:0008360">
    <property type="term" value="P:regulation of cell shape"/>
    <property type="evidence" value="ECO:0007669"/>
    <property type="project" value="UniProtKB-KW"/>
</dbReference>
<dbReference type="OrthoDB" id="9808289at2"/>
<dbReference type="AlphaFoldDB" id="A0A318TC28"/>
<evidence type="ECO:0000256" key="10">
    <source>
        <dbReference type="ARBA" id="ARBA00023251"/>
    </source>
</evidence>
<evidence type="ECO:0000313" key="16">
    <source>
        <dbReference type="Proteomes" id="UP000248148"/>
    </source>
</evidence>
<evidence type="ECO:0000256" key="4">
    <source>
        <dbReference type="ARBA" id="ARBA00021581"/>
    </source>
</evidence>
<sequence>MLADILRAVILGVIEGVTEFLPVSSTGHLLLAERFFDLGEGSFWKSFAILIQLGAILAILALYFTKLSKIALGMFSDPAARRFVIGVLVAFLPAAVIGATAGSYIKAYLFNPWVVCFTLILGGGILLWVDQLKLQPVHHEATEFPLRTYLAIGFVQCIAMIPGVSRSGATIVGAMLLGADRRAAAEFSFFLAIPTMLGAFVYDLYKSHGEMTMDHGLVVAVGFVVSFITAIIVVKTFLTYVTRHGFTLFAWWRVLVGTLGLIALAFGR</sequence>
<comment type="miscellaneous">
    <text evidence="14">Bacitracin is thought to be involved in the inhibition of peptidoglycan synthesis by sequestering undecaprenyl diphosphate, thereby reducing the pool of lipid carrier available.</text>
</comment>
<protein>
    <recommendedName>
        <fullName evidence="4 14">Undecaprenyl-diphosphatase</fullName>
        <ecNumber evidence="3 14">3.6.1.27</ecNumber>
    </recommendedName>
    <alternativeName>
        <fullName evidence="12 14">Bacitracin resistance protein</fullName>
    </alternativeName>
    <alternativeName>
        <fullName evidence="11 14">Undecaprenyl pyrophosphate phosphatase</fullName>
    </alternativeName>
</protein>
<evidence type="ECO:0000256" key="7">
    <source>
        <dbReference type="ARBA" id="ARBA00022801"/>
    </source>
</evidence>
<dbReference type="GO" id="GO:0071555">
    <property type="term" value="P:cell wall organization"/>
    <property type="evidence" value="ECO:0007669"/>
    <property type="project" value="UniProtKB-KW"/>
</dbReference>
<gene>
    <name evidence="14" type="primary">uppP</name>
    <name evidence="15" type="ORF">BJ122_1148</name>
</gene>
<organism evidence="15 16">
    <name type="scientific">Rhodopseudomonas faecalis</name>
    <dbReference type="NCBI Taxonomy" id="99655"/>
    <lineage>
        <taxon>Bacteria</taxon>
        <taxon>Pseudomonadati</taxon>
        <taxon>Pseudomonadota</taxon>
        <taxon>Alphaproteobacteria</taxon>
        <taxon>Hyphomicrobiales</taxon>
        <taxon>Nitrobacteraceae</taxon>
        <taxon>Rhodopseudomonas</taxon>
    </lineage>
</organism>
<evidence type="ECO:0000256" key="8">
    <source>
        <dbReference type="ARBA" id="ARBA00022989"/>
    </source>
</evidence>
<dbReference type="NCBIfam" id="TIGR00753">
    <property type="entry name" value="undec_PP_bacA"/>
    <property type="match status" value="1"/>
</dbReference>
<keyword evidence="6 14" id="KW-0812">Transmembrane</keyword>
<keyword evidence="7 14" id="KW-0378">Hydrolase</keyword>
<dbReference type="GO" id="GO:0005886">
    <property type="term" value="C:plasma membrane"/>
    <property type="evidence" value="ECO:0007669"/>
    <property type="project" value="UniProtKB-SubCell"/>
</dbReference>
<dbReference type="RefSeq" id="WP_110781258.1">
    <property type="nucleotide sequence ID" value="NZ_QJTI01000014.1"/>
</dbReference>
<dbReference type="HAMAP" id="MF_01006">
    <property type="entry name" value="Undec_diphosphatase"/>
    <property type="match status" value="1"/>
</dbReference>
<proteinExistence type="inferred from homology"/>
<accession>A0A318TC28</accession>
<evidence type="ECO:0000256" key="2">
    <source>
        <dbReference type="ARBA" id="ARBA00010621"/>
    </source>
</evidence>
<reference evidence="15 16" key="1">
    <citation type="submission" date="2018-06" db="EMBL/GenBank/DDBJ databases">
        <title>Genomic Encyclopedia of Archaeal and Bacterial Type Strains, Phase II (KMG-II): from individual species to whole genera.</title>
        <authorList>
            <person name="Goeker M."/>
        </authorList>
    </citation>
    <scope>NUCLEOTIDE SEQUENCE [LARGE SCALE GENOMIC DNA]</scope>
    <source>
        <strain evidence="15 16">JCM 11668</strain>
    </source>
</reference>
<dbReference type="GO" id="GO:0046677">
    <property type="term" value="P:response to antibiotic"/>
    <property type="evidence" value="ECO:0007669"/>
    <property type="project" value="UniProtKB-UniRule"/>
</dbReference>
<dbReference type="PANTHER" id="PTHR30622">
    <property type="entry name" value="UNDECAPRENYL-DIPHOSPHATASE"/>
    <property type="match status" value="1"/>
</dbReference>
<keyword evidence="10 14" id="KW-0046">Antibiotic resistance</keyword>
<dbReference type="EC" id="3.6.1.27" evidence="3 14"/>
<keyword evidence="16" id="KW-1185">Reference proteome</keyword>
<evidence type="ECO:0000256" key="12">
    <source>
        <dbReference type="ARBA" id="ARBA00032932"/>
    </source>
</evidence>
<evidence type="ECO:0000256" key="3">
    <source>
        <dbReference type="ARBA" id="ARBA00012374"/>
    </source>
</evidence>
<feature type="transmembrane region" description="Helical" evidence="14">
    <location>
        <begin position="217"/>
        <end position="238"/>
    </location>
</feature>
<evidence type="ECO:0000256" key="9">
    <source>
        <dbReference type="ARBA" id="ARBA00023136"/>
    </source>
</evidence>
<feature type="transmembrane region" description="Helical" evidence="14">
    <location>
        <begin position="83"/>
        <end position="104"/>
    </location>
</feature>
<feature type="transmembrane region" description="Helical" evidence="14">
    <location>
        <begin position="183"/>
        <end position="205"/>
    </location>
</feature>
<dbReference type="GO" id="GO:0009252">
    <property type="term" value="P:peptidoglycan biosynthetic process"/>
    <property type="evidence" value="ECO:0007669"/>
    <property type="project" value="UniProtKB-KW"/>
</dbReference>
<comment type="caution">
    <text evidence="15">The sequence shown here is derived from an EMBL/GenBank/DDBJ whole genome shotgun (WGS) entry which is preliminary data.</text>
</comment>
<feature type="transmembrane region" description="Helical" evidence="14">
    <location>
        <begin position="250"/>
        <end position="267"/>
    </location>
</feature>
<evidence type="ECO:0000256" key="5">
    <source>
        <dbReference type="ARBA" id="ARBA00022475"/>
    </source>
</evidence>
<feature type="transmembrane region" description="Helical" evidence="14">
    <location>
        <begin position="149"/>
        <end position="177"/>
    </location>
</feature>
<dbReference type="Pfam" id="PF02673">
    <property type="entry name" value="BacA"/>
    <property type="match status" value="1"/>
</dbReference>
<evidence type="ECO:0000256" key="14">
    <source>
        <dbReference type="HAMAP-Rule" id="MF_01006"/>
    </source>
</evidence>
<keyword evidence="8 14" id="KW-1133">Transmembrane helix</keyword>
<dbReference type="Proteomes" id="UP000248148">
    <property type="component" value="Unassembled WGS sequence"/>
</dbReference>
<keyword evidence="9 14" id="KW-0472">Membrane</keyword>
<dbReference type="NCBIfam" id="NF001390">
    <property type="entry name" value="PRK00281.1-4"/>
    <property type="match status" value="1"/>
</dbReference>
<keyword evidence="14" id="KW-0133">Cell shape</keyword>
<evidence type="ECO:0000256" key="1">
    <source>
        <dbReference type="ARBA" id="ARBA00004651"/>
    </source>
</evidence>
<dbReference type="EMBL" id="QJTI01000014">
    <property type="protein sequence ID" value="PYF02093.1"/>
    <property type="molecule type" value="Genomic_DNA"/>
</dbReference>
<evidence type="ECO:0000313" key="15">
    <source>
        <dbReference type="EMBL" id="PYF02093.1"/>
    </source>
</evidence>
<dbReference type="GO" id="GO:0050380">
    <property type="term" value="F:undecaprenyl-diphosphatase activity"/>
    <property type="evidence" value="ECO:0007669"/>
    <property type="project" value="UniProtKB-UniRule"/>
</dbReference>
<comment type="catalytic activity">
    <reaction evidence="13 14">
        <text>di-trans,octa-cis-undecaprenyl diphosphate + H2O = di-trans,octa-cis-undecaprenyl phosphate + phosphate + H(+)</text>
        <dbReference type="Rhea" id="RHEA:28094"/>
        <dbReference type="ChEBI" id="CHEBI:15377"/>
        <dbReference type="ChEBI" id="CHEBI:15378"/>
        <dbReference type="ChEBI" id="CHEBI:43474"/>
        <dbReference type="ChEBI" id="CHEBI:58405"/>
        <dbReference type="ChEBI" id="CHEBI:60392"/>
        <dbReference type="EC" id="3.6.1.27"/>
    </reaction>
</comment>
<keyword evidence="5 14" id="KW-1003">Cell membrane</keyword>
<dbReference type="NCBIfam" id="NF001389">
    <property type="entry name" value="PRK00281.1-2"/>
    <property type="match status" value="1"/>
</dbReference>
<dbReference type="PANTHER" id="PTHR30622:SF3">
    <property type="entry name" value="UNDECAPRENYL-DIPHOSPHATASE"/>
    <property type="match status" value="1"/>
</dbReference>
<comment type="function">
    <text evidence="14">Catalyzes the dephosphorylation of undecaprenyl diphosphate (UPP). Confers resistance to bacitracin.</text>
</comment>
<evidence type="ECO:0000256" key="6">
    <source>
        <dbReference type="ARBA" id="ARBA00022692"/>
    </source>
</evidence>
<name>A0A318TC28_9BRAD</name>
<evidence type="ECO:0000256" key="13">
    <source>
        <dbReference type="ARBA" id="ARBA00047594"/>
    </source>
</evidence>
<feature type="transmembrane region" description="Helical" evidence="14">
    <location>
        <begin position="110"/>
        <end position="129"/>
    </location>
</feature>
<feature type="transmembrane region" description="Helical" evidence="14">
    <location>
        <begin position="43"/>
        <end position="63"/>
    </location>
</feature>
<dbReference type="InterPro" id="IPR003824">
    <property type="entry name" value="UppP"/>
</dbReference>
<comment type="subcellular location">
    <subcellularLocation>
        <location evidence="1 14">Cell membrane</location>
        <topology evidence="1 14">Multi-pass membrane protein</topology>
    </subcellularLocation>
</comment>
<keyword evidence="14" id="KW-0961">Cell wall biogenesis/degradation</keyword>
<comment type="similarity">
    <text evidence="2 14">Belongs to the UppP family.</text>
</comment>
<evidence type="ECO:0000256" key="11">
    <source>
        <dbReference type="ARBA" id="ARBA00032707"/>
    </source>
</evidence>